<accession>A0A7C4I725</accession>
<gene>
    <name evidence="2" type="ORF">ENT82_00970</name>
    <name evidence="1" type="ORF">ENU43_01880</name>
</gene>
<evidence type="ECO:0000313" key="2">
    <source>
        <dbReference type="EMBL" id="HGN89692.1"/>
    </source>
</evidence>
<dbReference type="AlphaFoldDB" id="A0A7C4I725"/>
<protein>
    <submittedName>
        <fullName evidence="2">Uncharacterized protein</fullName>
    </submittedName>
</protein>
<evidence type="ECO:0000313" key="1">
    <source>
        <dbReference type="EMBL" id="HGL40405.1"/>
    </source>
</evidence>
<comment type="caution">
    <text evidence="2">The sequence shown here is derived from an EMBL/GenBank/DDBJ whole genome shotgun (WGS) entry which is preliminary data.</text>
</comment>
<sequence>MCIHPYMRIVCIDFTPGSC</sequence>
<proteinExistence type="predicted"/>
<reference evidence="2" key="1">
    <citation type="journal article" date="2020" name="mSystems">
        <title>Genome- and Community-Level Interaction Insights into Carbon Utilization and Element Cycling Functions of Hydrothermarchaeota in Hydrothermal Sediment.</title>
        <authorList>
            <person name="Zhou Z."/>
            <person name="Liu Y."/>
            <person name="Xu W."/>
            <person name="Pan J."/>
            <person name="Luo Z.H."/>
            <person name="Li M."/>
        </authorList>
    </citation>
    <scope>NUCLEOTIDE SEQUENCE [LARGE SCALE GENOMIC DNA]</scope>
    <source>
        <strain evidence="2">SpSt-613</strain>
        <strain evidence="1">SpSt-669</strain>
    </source>
</reference>
<dbReference type="EMBL" id="DTCM01000022">
    <property type="protein sequence ID" value="HGL40405.1"/>
    <property type="molecule type" value="Genomic_DNA"/>
</dbReference>
<dbReference type="EMBL" id="DTAD01000011">
    <property type="protein sequence ID" value="HGN89692.1"/>
    <property type="molecule type" value="Genomic_DNA"/>
</dbReference>
<name>A0A7C4I725_CALS0</name>
<organism evidence="2">
    <name type="scientific">Caldiarchaeum subterraneum</name>
    <dbReference type="NCBI Taxonomy" id="311458"/>
    <lineage>
        <taxon>Archaea</taxon>
        <taxon>Nitrososphaerota</taxon>
        <taxon>Candidatus Caldarchaeales</taxon>
        <taxon>Candidatus Caldarchaeaceae</taxon>
        <taxon>Candidatus Caldarchaeum</taxon>
    </lineage>
</organism>